<dbReference type="EMBL" id="SOBH01000005">
    <property type="protein sequence ID" value="TDT72698.1"/>
    <property type="molecule type" value="Genomic_DNA"/>
</dbReference>
<feature type="chain" id="PRO_5020955951" description="DinB family protein" evidence="1">
    <location>
        <begin position="20"/>
        <end position="175"/>
    </location>
</feature>
<dbReference type="Proteomes" id="UP000294563">
    <property type="component" value="Unassembled WGS sequence"/>
</dbReference>
<evidence type="ECO:0000313" key="2">
    <source>
        <dbReference type="EMBL" id="TDT72698.1"/>
    </source>
</evidence>
<comment type="caution">
    <text evidence="2">The sequence shown here is derived from an EMBL/GenBank/DDBJ whole genome shotgun (WGS) entry which is preliminary data.</text>
</comment>
<gene>
    <name evidence="2" type="ORF">BDE40_3550</name>
</gene>
<dbReference type="AlphaFoldDB" id="A0A4R7LB59"/>
<protein>
    <recommendedName>
        <fullName evidence="4">DinB family protein</fullName>
    </recommendedName>
</protein>
<evidence type="ECO:0008006" key="4">
    <source>
        <dbReference type="Google" id="ProtNLM"/>
    </source>
</evidence>
<name>A0A4R7LB59_9RHOB</name>
<evidence type="ECO:0000313" key="3">
    <source>
        <dbReference type="Proteomes" id="UP000294563"/>
    </source>
</evidence>
<reference evidence="2 3" key="1">
    <citation type="submission" date="2019-03" db="EMBL/GenBank/DDBJ databases">
        <title>Genomic Encyclopedia of Archaeal and Bacterial Type Strains, Phase II (KMG-II): from individual species to whole genera.</title>
        <authorList>
            <person name="Goeker M."/>
        </authorList>
    </citation>
    <scope>NUCLEOTIDE SEQUENCE [LARGE SCALE GENOMIC DNA]</scope>
    <source>
        <strain evidence="2 3">DSM 29467</strain>
    </source>
</reference>
<feature type="signal peptide" evidence="1">
    <location>
        <begin position="1"/>
        <end position="19"/>
    </location>
</feature>
<accession>A0A4R7LB59</accession>
<keyword evidence="1" id="KW-0732">Signal</keyword>
<organism evidence="2 3">
    <name type="scientific">Litoreibacter halocynthiae</name>
    <dbReference type="NCBI Taxonomy" id="1242689"/>
    <lineage>
        <taxon>Bacteria</taxon>
        <taxon>Pseudomonadati</taxon>
        <taxon>Pseudomonadota</taxon>
        <taxon>Alphaproteobacteria</taxon>
        <taxon>Rhodobacterales</taxon>
        <taxon>Roseobacteraceae</taxon>
        <taxon>Litoreibacter</taxon>
    </lineage>
</organism>
<sequence>MKLLIGLGLALATTTATLAQQSHSNKMTHPALDISEPGQSAFAAIAEITSLLQNDPTTDWSRVNIEPLRQHLIDMDLVTVRAYVSTEQTEEGAVFTITGDERTLQAIRAMVPAHVPFLEKETGWKVQVTEIEHAVLLQVDGTATKIQALGFIGLMTIGAHHQEHHLAMAKGNGIH</sequence>
<dbReference type="OrthoDB" id="1524152at2"/>
<proteinExistence type="predicted"/>
<evidence type="ECO:0000256" key="1">
    <source>
        <dbReference type="SAM" id="SignalP"/>
    </source>
</evidence>
<keyword evidence="3" id="KW-1185">Reference proteome</keyword>